<dbReference type="Proteomes" id="UP001357223">
    <property type="component" value="Chromosome"/>
</dbReference>
<proteinExistence type="predicted"/>
<sequence length="51" mass="6199">MVIHSNMSPEVIVEVWEVKADIFKEYKIPLIKQTLDIHWLKTNKLFHFFKN</sequence>
<dbReference type="EMBL" id="CP137640">
    <property type="protein sequence ID" value="WVX83606.1"/>
    <property type="molecule type" value="Genomic_DNA"/>
</dbReference>
<evidence type="ECO:0000313" key="1">
    <source>
        <dbReference type="EMBL" id="WVX83606.1"/>
    </source>
</evidence>
<gene>
    <name evidence="1" type="ORF">R4Z09_11745</name>
</gene>
<name>A0ABZ2CII6_9BACI</name>
<reference evidence="1 2" key="1">
    <citation type="submission" date="2023-10" db="EMBL/GenBank/DDBJ databases">
        <title>Niallia locisalis sp.nov. isolated from a salt pond sample.</title>
        <authorList>
            <person name="Li X.-J."/>
            <person name="Dong L."/>
        </authorList>
    </citation>
    <scope>NUCLEOTIDE SEQUENCE [LARGE SCALE GENOMIC DNA]</scope>
    <source>
        <strain evidence="1 2">DSM 29761</strain>
    </source>
</reference>
<dbReference type="RefSeq" id="WP_338452488.1">
    <property type="nucleotide sequence ID" value="NZ_CP137640.1"/>
</dbReference>
<protein>
    <submittedName>
        <fullName evidence="1">Uncharacterized protein</fullName>
    </submittedName>
</protein>
<keyword evidence="2" id="KW-1185">Reference proteome</keyword>
<accession>A0ABZ2CII6</accession>
<evidence type="ECO:0000313" key="2">
    <source>
        <dbReference type="Proteomes" id="UP001357223"/>
    </source>
</evidence>
<organism evidence="1 2">
    <name type="scientific">Niallia oryzisoli</name>
    <dbReference type="NCBI Taxonomy" id="1737571"/>
    <lineage>
        <taxon>Bacteria</taxon>
        <taxon>Bacillati</taxon>
        <taxon>Bacillota</taxon>
        <taxon>Bacilli</taxon>
        <taxon>Bacillales</taxon>
        <taxon>Bacillaceae</taxon>
        <taxon>Niallia</taxon>
    </lineage>
</organism>